<dbReference type="Pfam" id="PF19798">
    <property type="entry name" value="Sulfotransfer_5"/>
    <property type="match status" value="1"/>
</dbReference>
<dbReference type="PANTHER" id="PTHR48419:SF1">
    <property type="entry name" value="SULFOTRANSFERASE DOMAIN-CONTAINING PROTEIN"/>
    <property type="match status" value="1"/>
</dbReference>
<accession>A0ABN8LWK5</accession>
<evidence type="ECO:0000313" key="2">
    <source>
        <dbReference type="Proteomes" id="UP001159427"/>
    </source>
</evidence>
<reference evidence="1 2" key="1">
    <citation type="submission" date="2022-05" db="EMBL/GenBank/DDBJ databases">
        <authorList>
            <consortium name="Genoscope - CEA"/>
            <person name="William W."/>
        </authorList>
    </citation>
    <scope>NUCLEOTIDE SEQUENCE [LARGE SCALE GENOMIC DNA]</scope>
</reference>
<dbReference type="PANTHER" id="PTHR48419">
    <property type="entry name" value="SULFOTRANSFERASE DOMAIN-CONTAINING PROTEIN"/>
    <property type="match status" value="1"/>
</dbReference>
<dbReference type="Gene3D" id="3.40.50.300">
    <property type="entry name" value="P-loop containing nucleotide triphosphate hydrolases"/>
    <property type="match status" value="1"/>
</dbReference>
<comment type="caution">
    <text evidence="1">The sequence shown here is derived from an EMBL/GenBank/DDBJ whole genome shotgun (WGS) entry which is preliminary data.</text>
</comment>
<sequence>MVKTGVFLWCAPRCVATAVERSVRTLQNGKVFHEPFLTLFYYSPERKSPRPACAQSLQAFSQSSYQSVSKMLQQQEFDGKEFVFIKDMAYCVEGKFDIFLEDGFKHFKHTFMIRDPKKAVSSLFKLSTNPELAGWDYFDPAETGFRQLFELYQFIDRHVHKNPVVVDAEDLLRFPSEIMQSYCEAVGLPFDERMTSWQPGPVAEWGPCTAWHDEVMNSAGFLPPQENTGKPTDLPPEVVSAVEECLSYYKKLAALRILPKQR</sequence>
<protein>
    <submittedName>
        <fullName evidence="1">Uncharacterized protein</fullName>
    </submittedName>
</protein>
<dbReference type="EMBL" id="CALNXI010000191">
    <property type="protein sequence ID" value="CAH3021683.1"/>
    <property type="molecule type" value="Genomic_DNA"/>
</dbReference>
<keyword evidence="2" id="KW-1185">Reference proteome</keyword>
<dbReference type="InterPro" id="IPR027417">
    <property type="entry name" value="P-loop_NTPase"/>
</dbReference>
<gene>
    <name evidence="1" type="ORF">PEVE_00012412</name>
</gene>
<proteinExistence type="predicted"/>
<evidence type="ECO:0000313" key="1">
    <source>
        <dbReference type="EMBL" id="CAH3021683.1"/>
    </source>
</evidence>
<name>A0ABN8LWK5_9CNID</name>
<dbReference type="Proteomes" id="UP001159427">
    <property type="component" value="Unassembled WGS sequence"/>
</dbReference>
<organism evidence="1 2">
    <name type="scientific">Porites evermanni</name>
    <dbReference type="NCBI Taxonomy" id="104178"/>
    <lineage>
        <taxon>Eukaryota</taxon>
        <taxon>Metazoa</taxon>
        <taxon>Cnidaria</taxon>
        <taxon>Anthozoa</taxon>
        <taxon>Hexacorallia</taxon>
        <taxon>Scleractinia</taxon>
        <taxon>Fungiina</taxon>
        <taxon>Poritidae</taxon>
        <taxon>Porites</taxon>
    </lineage>
</organism>
<dbReference type="InterPro" id="IPR053226">
    <property type="entry name" value="Pyrrolopyrazine_biosynth_F"/>
</dbReference>
<dbReference type="SUPFAM" id="SSF52540">
    <property type="entry name" value="P-loop containing nucleoside triphosphate hydrolases"/>
    <property type="match status" value="1"/>
</dbReference>